<evidence type="ECO:0000313" key="4">
    <source>
        <dbReference type="Proteomes" id="UP000051330"/>
    </source>
</evidence>
<feature type="transmembrane region" description="Helical" evidence="1">
    <location>
        <begin position="44"/>
        <end position="64"/>
    </location>
</feature>
<gene>
    <name evidence="3" type="ORF">FD09_GL001650</name>
</gene>
<keyword evidence="1" id="KW-1133">Transmembrane helix</keyword>
<organism evidence="3 4">
    <name type="scientific">Schleiferilactobacillus perolens DSM 12744</name>
    <dbReference type="NCBI Taxonomy" id="1423792"/>
    <lineage>
        <taxon>Bacteria</taxon>
        <taxon>Bacillati</taxon>
        <taxon>Bacillota</taxon>
        <taxon>Bacilli</taxon>
        <taxon>Lactobacillales</taxon>
        <taxon>Lactobacillaceae</taxon>
        <taxon>Schleiferilactobacillus</taxon>
    </lineage>
</organism>
<dbReference type="AlphaFoldDB" id="A0A0R1MRY3"/>
<reference evidence="3 4" key="1">
    <citation type="journal article" date="2015" name="Genome Announc.">
        <title>Expanding the biotechnology potential of lactobacilli through comparative genomics of 213 strains and associated genera.</title>
        <authorList>
            <person name="Sun Z."/>
            <person name="Harris H.M."/>
            <person name="McCann A."/>
            <person name="Guo C."/>
            <person name="Argimon S."/>
            <person name="Zhang W."/>
            <person name="Yang X."/>
            <person name="Jeffery I.B."/>
            <person name="Cooney J.C."/>
            <person name="Kagawa T.F."/>
            <person name="Liu W."/>
            <person name="Song Y."/>
            <person name="Salvetti E."/>
            <person name="Wrobel A."/>
            <person name="Rasinkangas P."/>
            <person name="Parkhill J."/>
            <person name="Rea M.C."/>
            <person name="O'Sullivan O."/>
            <person name="Ritari J."/>
            <person name="Douillard F.P."/>
            <person name="Paul Ross R."/>
            <person name="Yang R."/>
            <person name="Briner A.E."/>
            <person name="Felis G.E."/>
            <person name="de Vos W.M."/>
            <person name="Barrangou R."/>
            <person name="Klaenhammer T.R."/>
            <person name="Caufield P.W."/>
            <person name="Cui Y."/>
            <person name="Zhang H."/>
            <person name="O'Toole P.W."/>
        </authorList>
    </citation>
    <scope>NUCLEOTIDE SEQUENCE [LARGE SCALE GENOMIC DNA]</scope>
    <source>
        <strain evidence="3 4">DSM 12744</strain>
    </source>
</reference>
<evidence type="ECO:0000259" key="2">
    <source>
        <dbReference type="Pfam" id="PF07853"/>
    </source>
</evidence>
<dbReference type="Proteomes" id="UP000051330">
    <property type="component" value="Unassembled WGS sequence"/>
</dbReference>
<dbReference type="STRING" id="1423792.FD09_GL001650"/>
<proteinExistence type="predicted"/>
<keyword evidence="1" id="KW-0812">Transmembrane</keyword>
<keyword evidence="1" id="KW-0472">Membrane</keyword>
<evidence type="ECO:0000313" key="3">
    <source>
        <dbReference type="EMBL" id="KRL08420.1"/>
    </source>
</evidence>
<name>A0A0R1MRY3_9LACO</name>
<dbReference type="Pfam" id="PF07853">
    <property type="entry name" value="DUF1648"/>
    <property type="match status" value="1"/>
</dbReference>
<keyword evidence="4" id="KW-1185">Reference proteome</keyword>
<comment type="caution">
    <text evidence="3">The sequence shown here is derived from an EMBL/GenBank/DDBJ whole genome shotgun (WGS) entry which is preliminary data.</text>
</comment>
<accession>A0A0R1MRY3</accession>
<feature type="transmembrane region" description="Helical" evidence="1">
    <location>
        <begin position="6"/>
        <end position="23"/>
    </location>
</feature>
<dbReference type="InterPro" id="IPR012867">
    <property type="entry name" value="DUF1648"/>
</dbReference>
<dbReference type="PATRIC" id="fig|1423792.3.peg.1672"/>
<dbReference type="EMBL" id="AZEC01000024">
    <property type="protein sequence ID" value="KRL08420.1"/>
    <property type="molecule type" value="Genomic_DNA"/>
</dbReference>
<feature type="domain" description="DUF1648" evidence="2">
    <location>
        <begin position="8"/>
        <end position="53"/>
    </location>
</feature>
<evidence type="ECO:0000256" key="1">
    <source>
        <dbReference type="SAM" id="Phobius"/>
    </source>
</evidence>
<feature type="transmembrane region" description="Helical" evidence="1">
    <location>
        <begin position="76"/>
        <end position="101"/>
    </location>
</feature>
<sequence length="106" mass="11874">MYLLNIVVLLGFVAVAYWLYQQAPARIPDHWNGAMQIDAYGNKIELFIFPALALIGVILHPALVDRKYPDGSSNNMWSKIIFGVCIIAIWVAAGLGLLAIYRWLGR</sequence>
<protein>
    <recommendedName>
        <fullName evidence="2">DUF1648 domain-containing protein</fullName>
    </recommendedName>
</protein>